<reference evidence="9" key="1">
    <citation type="journal article" date="2012" name="PLoS Genet.">
        <title>The genomes of the fungal plant pathogens Cladosporium fulvum and Dothistroma septosporum reveal adaptation to different hosts and lifestyles but also signatures of common ancestry.</title>
        <authorList>
            <person name="de Wit P.J.G.M."/>
            <person name="van der Burgt A."/>
            <person name="Oekmen B."/>
            <person name="Stergiopoulos I."/>
            <person name="Abd-Elsalam K.A."/>
            <person name="Aerts A.L."/>
            <person name="Bahkali A.H."/>
            <person name="Beenen H.G."/>
            <person name="Chettri P."/>
            <person name="Cox M.P."/>
            <person name="Datema E."/>
            <person name="de Vries R.P."/>
            <person name="Dhillon B."/>
            <person name="Ganley A.R."/>
            <person name="Griffiths S.A."/>
            <person name="Guo Y."/>
            <person name="Hamelin R.C."/>
            <person name="Henrissat B."/>
            <person name="Kabir M.S."/>
            <person name="Jashni M.K."/>
            <person name="Kema G."/>
            <person name="Klaubauf S."/>
            <person name="Lapidus A."/>
            <person name="Levasseur A."/>
            <person name="Lindquist E."/>
            <person name="Mehrabi R."/>
            <person name="Ohm R.A."/>
            <person name="Owen T.J."/>
            <person name="Salamov A."/>
            <person name="Schwelm A."/>
            <person name="Schijlen E."/>
            <person name="Sun H."/>
            <person name="van den Burg H.A."/>
            <person name="van Ham R.C.H.J."/>
            <person name="Zhang S."/>
            <person name="Goodwin S.B."/>
            <person name="Grigoriev I.V."/>
            <person name="Collemare J."/>
            <person name="Bradshaw R.E."/>
        </authorList>
    </citation>
    <scope>NUCLEOTIDE SEQUENCE [LARGE SCALE GENOMIC DNA]</scope>
    <source>
        <strain evidence="9">NZE10 / CBS 128990</strain>
    </source>
</reference>
<dbReference type="GO" id="GO:0006511">
    <property type="term" value="P:ubiquitin-dependent protein catabolic process"/>
    <property type="evidence" value="ECO:0007669"/>
    <property type="project" value="TreeGrafter"/>
</dbReference>
<dbReference type="PANTHER" id="PTHR11254">
    <property type="entry name" value="HECT DOMAIN UBIQUITIN-PROTEIN LIGASE"/>
    <property type="match status" value="1"/>
</dbReference>
<sequence length="841" mass="94776">MESTIGSTVVGSLADLVTRYNYQVLHGCGNDACTEVTCHTGNTNTSRRPVRRPKPRTARATALCQALSPRPRAHLCKHLIDLDDGSNSGRDEGPRDPSSLIQLLCDTRSVRQLTARPSNVGLEPELEELHQRHASLSDLLRSAGSAPPLPADDFVDNADLVDRLMQTSFTWLIDRLPSLTRAAPWIMINRDIISKGLAYPQRNENMPSDDSYNPWAAILDMLDHGPYLRLIGKTMAVIGRRSHLENVLHRQDPQRKLYPDPGRQSIALMLASALGKINHAGDVDGSELVTFAVVIWLKKAFARTWNTNPVFKSGGAIHGILELLQHLEEDMSRRRQTSSLPSDVYEMPLINAQIDPLTMATSYLDWTPTNSNQQHVMQYPIIFSMKQLSLHFRVLCHLLMRRSHSLADAAVMLRGRSGVHFEEAELFQQLRFSEEHYLLISVSRDEILEDTWTQLWQRRKAELRRPLRVRLGERSELEIGHDLGGVQIEYFNLVCREVFAAQAQMLTTNSHSGISYFRPGSLQPLYMFEMFGLIVALALYNGITLPVRLPEVFYTILSRLNKSDSSLHLVGEFQLQDLNDTWADEVRSLQSILNDEVEDLEYSFPLEANGLRFSVQYPVARSEPARYELHISDIMLIDGGRPDASHCNPTYLEWPGWRLSGPSGEAEVVTAENKTRYVQDYIYHLCYGSVAPQLDAFLKGFHGCGLIPRKVLAIFQDHQLKSHLEGSDHLDIDELKAAARYDGYEAKSKYIQMFWRVVSSWPEKKQKLLLKFVTAAERIPITGASQLTFVIKKAATENLESLPASSTCFGTLILPRYPTAEILQAKLSLALMYGSEGFGTG</sequence>
<dbReference type="Gene3D" id="3.90.1750.10">
    <property type="entry name" value="Hect, E3 ligase catalytic domains"/>
    <property type="match status" value="1"/>
</dbReference>
<dbReference type="InterPro" id="IPR000569">
    <property type="entry name" value="HECT_dom"/>
</dbReference>
<dbReference type="OMA" id="APWIMIN"/>
<dbReference type="SMART" id="SM00119">
    <property type="entry name" value="HECTc"/>
    <property type="match status" value="1"/>
</dbReference>
<evidence type="ECO:0000256" key="2">
    <source>
        <dbReference type="ARBA" id="ARBA00004906"/>
    </source>
</evidence>
<dbReference type="Pfam" id="PF16558">
    <property type="entry name" value="AZUL"/>
    <property type="match status" value="1"/>
</dbReference>
<dbReference type="Gene3D" id="3.30.2160.10">
    <property type="entry name" value="Hect, E3 ligase catalytic domain"/>
    <property type="match status" value="1"/>
</dbReference>
<dbReference type="eggNOG" id="KOG0939">
    <property type="taxonomic scope" value="Eukaryota"/>
</dbReference>
<dbReference type="Gene3D" id="3.30.2410.10">
    <property type="entry name" value="Hect, E3 ligase catalytic domain"/>
    <property type="match status" value="1"/>
</dbReference>
<comment type="catalytic activity">
    <reaction evidence="1">
        <text>S-ubiquitinyl-[E2 ubiquitin-conjugating enzyme]-L-cysteine + [acceptor protein]-L-lysine = [E2 ubiquitin-conjugating enzyme]-L-cysteine + N(6)-ubiquitinyl-[acceptor protein]-L-lysine.</text>
        <dbReference type="EC" id="2.3.2.26"/>
    </reaction>
</comment>
<dbReference type="EMBL" id="KB446535">
    <property type="protein sequence ID" value="EME50119.1"/>
    <property type="molecule type" value="Genomic_DNA"/>
</dbReference>
<dbReference type="AlphaFoldDB" id="N1Q5A8"/>
<dbReference type="Gene3D" id="6.10.130.10">
    <property type="entry name" value="Ubiquitin-protein ligase E3A, N-terminal zinc-binding domain (AZUL)"/>
    <property type="match status" value="1"/>
</dbReference>
<keyword evidence="4" id="KW-0808">Transferase</keyword>
<dbReference type="HOGENOM" id="CLU_001858_0_0_1"/>
<dbReference type="PROSITE" id="PS50237">
    <property type="entry name" value="HECT"/>
    <property type="match status" value="1"/>
</dbReference>
<dbReference type="InterPro" id="IPR042556">
    <property type="entry name" value="AZUL_sf"/>
</dbReference>
<feature type="domain" description="HECT" evidence="7">
    <location>
        <begin position="459"/>
        <end position="841"/>
    </location>
</feature>
<name>N1Q5A8_DOTSN</name>
<proteinExistence type="predicted"/>
<protein>
    <recommendedName>
        <fullName evidence="3">HECT-type E3 ubiquitin transferase</fullName>
        <ecNumber evidence="3">2.3.2.26</ecNumber>
    </recommendedName>
</protein>
<evidence type="ECO:0000313" key="8">
    <source>
        <dbReference type="EMBL" id="EME50119.1"/>
    </source>
</evidence>
<dbReference type="Proteomes" id="UP000016933">
    <property type="component" value="Unassembled WGS sequence"/>
</dbReference>
<evidence type="ECO:0000256" key="6">
    <source>
        <dbReference type="PROSITE-ProRule" id="PRU00104"/>
    </source>
</evidence>
<keyword evidence="9" id="KW-1185">Reference proteome</keyword>
<gene>
    <name evidence="8" type="ORF">DOTSEDRAFT_41268</name>
</gene>
<dbReference type="GO" id="GO:0061630">
    <property type="term" value="F:ubiquitin protein ligase activity"/>
    <property type="evidence" value="ECO:0007669"/>
    <property type="project" value="UniProtKB-EC"/>
</dbReference>
<dbReference type="InterPro" id="IPR032353">
    <property type="entry name" value="AZUL"/>
</dbReference>
<evidence type="ECO:0000256" key="3">
    <source>
        <dbReference type="ARBA" id="ARBA00012485"/>
    </source>
</evidence>
<dbReference type="GO" id="GO:0005737">
    <property type="term" value="C:cytoplasm"/>
    <property type="evidence" value="ECO:0007669"/>
    <property type="project" value="TreeGrafter"/>
</dbReference>
<comment type="pathway">
    <text evidence="2">Protein modification; protein ubiquitination.</text>
</comment>
<dbReference type="SUPFAM" id="SSF56204">
    <property type="entry name" value="Hect, E3 ligase catalytic domain"/>
    <property type="match status" value="1"/>
</dbReference>
<feature type="active site" description="Glycyl thioester intermediate" evidence="6">
    <location>
        <position position="808"/>
    </location>
</feature>
<dbReference type="PANTHER" id="PTHR11254:SF444">
    <property type="entry name" value="HECT DOMAIN CONTAINING UBIQUITIN LIGASE"/>
    <property type="match status" value="1"/>
</dbReference>
<dbReference type="InterPro" id="IPR035983">
    <property type="entry name" value="Hect_E3_ubiquitin_ligase"/>
</dbReference>
<evidence type="ECO:0000313" key="9">
    <source>
        <dbReference type="Proteomes" id="UP000016933"/>
    </source>
</evidence>
<evidence type="ECO:0000256" key="4">
    <source>
        <dbReference type="ARBA" id="ARBA00022679"/>
    </source>
</evidence>
<reference evidence="8 9" key="2">
    <citation type="journal article" date="2012" name="PLoS Pathog.">
        <title>Diverse lifestyles and strategies of plant pathogenesis encoded in the genomes of eighteen Dothideomycetes fungi.</title>
        <authorList>
            <person name="Ohm R.A."/>
            <person name="Feau N."/>
            <person name="Henrissat B."/>
            <person name="Schoch C.L."/>
            <person name="Horwitz B.A."/>
            <person name="Barry K.W."/>
            <person name="Condon B.J."/>
            <person name="Copeland A.C."/>
            <person name="Dhillon B."/>
            <person name="Glaser F."/>
            <person name="Hesse C.N."/>
            <person name="Kosti I."/>
            <person name="LaButti K."/>
            <person name="Lindquist E.A."/>
            <person name="Lucas S."/>
            <person name="Salamov A.A."/>
            <person name="Bradshaw R.E."/>
            <person name="Ciuffetti L."/>
            <person name="Hamelin R.C."/>
            <person name="Kema G.H.J."/>
            <person name="Lawrence C."/>
            <person name="Scott J.A."/>
            <person name="Spatafora J.W."/>
            <person name="Turgeon B.G."/>
            <person name="de Wit P.J.G.M."/>
            <person name="Zhong S."/>
            <person name="Goodwin S.B."/>
            <person name="Grigoriev I.V."/>
        </authorList>
    </citation>
    <scope>NUCLEOTIDE SEQUENCE [LARGE SCALE GENOMIC DNA]</scope>
    <source>
        <strain evidence="9">NZE10 / CBS 128990</strain>
    </source>
</reference>
<keyword evidence="5 6" id="KW-0833">Ubl conjugation pathway</keyword>
<dbReference type="InterPro" id="IPR050409">
    <property type="entry name" value="E3_ubiq-protein_ligase"/>
</dbReference>
<dbReference type="GO" id="GO:0016567">
    <property type="term" value="P:protein ubiquitination"/>
    <property type="evidence" value="ECO:0007669"/>
    <property type="project" value="TreeGrafter"/>
</dbReference>
<dbReference type="OrthoDB" id="5981550at2759"/>
<organism evidence="8 9">
    <name type="scientific">Dothistroma septosporum (strain NZE10 / CBS 128990)</name>
    <name type="common">Red band needle blight fungus</name>
    <name type="synonym">Mycosphaerella pini</name>
    <dbReference type="NCBI Taxonomy" id="675120"/>
    <lineage>
        <taxon>Eukaryota</taxon>
        <taxon>Fungi</taxon>
        <taxon>Dikarya</taxon>
        <taxon>Ascomycota</taxon>
        <taxon>Pezizomycotina</taxon>
        <taxon>Dothideomycetes</taxon>
        <taxon>Dothideomycetidae</taxon>
        <taxon>Mycosphaerellales</taxon>
        <taxon>Mycosphaerellaceae</taxon>
        <taxon>Dothistroma</taxon>
    </lineage>
</organism>
<dbReference type="Pfam" id="PF00632">
    <property type="entry name" value="HECT"/>
    <property type="match status" value="1"/>
</dbReference>
<evidence type="ECO:0000259" key="7">
    <source>
        <dbReference type="PROSITE" id="PS50237"/>
    </source>
</evidence>
<dbReference type="STRING" id="675120.N1Q5A8"/>
<evidence type="ECO:0000256" key="5">
    <source>
        <dbReference type="ARBA" id="ARBA00022786"/>
    </source>
</evidence>
<evidence type="ECO:0000256" key="1">
    <source>
        <dbReference type="ARBA" id="ARBA00000885"/>
    </source>
</evidence>
<accession>N1Q5A8</accession>
<dbReference type="EC" id="2.3.2.26" evidence="3"/>